<dbReference type="AlphaFoldDB" id="A0A2N3XT06"/>
<dbReference type="SUPFAM" id="SSF56747">
    <property type="entry name" value="Prim-pol domain"/>
    <property type="match status" value="1"/>
</dbReference>
<keyword evidence="3" id="KW-1185">Reference proteome</keyword>
<comment type="caution">
    <text evidence="2">The sequence shown here is derived from an EMBL/GenBank/DDBJ whole genome shotgun (WGS) entry which is preliminary data.</text>
</comment>
<dbReference type="Pfam" id="PF09250">
    <property type="entry name" value="Prim-Pol"/>
    <property type="match status" value="1"/>
</dbReference>
<sequence>MTLISCVSAGPKVHDNEVENQAAAEGDSGGDPGPPVRRPLWNEEAEQMRRSADRWPNAFRGIPAHPAGLTSSRIELRVQAIGFASRGWPVLPGTYPEEDVWIGRRGRQENGLMPIYRDWQDRLGTNPDEVTSWWSERPYGLLIATGTTVDAIEVDADLGRRAASVLRALGFPVPIVATPDGRWYFLMSSGGELYPELAEQDEIRLRGNGSWVPMPPTAYPGGAVHWRVKPEVCAWQLPGSDFVQDAFCTGLELLDNSNPENVAELLAAGR</sequence>
<dbReference type="SMART" id="SM00943">
    <property type="entry name" value="Prim-Pol"/>
    <property type="match status" value="1"/>
</dbReference>
<dbReference type="Proteomes" id="UP000233786">
    <property type="component" value="Unassembled WGS sequence"/>
</dbReference>
<name>A0A2N3XT06_SACSN</name>
<dbReference type="STRING" id="994479.GCA_000194155_04091"/>
<organism evidence="2 3">
    <name type="scientific">Saccharopolyspora spinosa</name>
    <dbReference type="NCBI Taxonomy" id="60894"/>
    <lineage>
        <taxon>Bacteria</taxon>
        <taxon>Bacillati</taxon>
        <taxon>Actinomycetota</taxon>
        <taxon>Actinomycetes</taxon>
        <taxon>Pseudonocardiales</taxon>
        <taxon>Pseudonocardiaceae</taxon>
        <taxon>Saccharopolyspora</taxon>
    </lineage>
</organism>
<protein>
    <submittedName>
        <fullName evidence="2">Bifunctional DNA primase/polymerase-like protein</fullName>
    </submittedName>
</protein>
<gene>
    <name evidence="2" type="ORF">A8926_1375</name>
</gene>
<feature type="domain" description="DNA primase/polymerase bifunctional N-terminal" evidence="1">
    <location>
        <begin position="80"/>
        <end position="237"/>
    </location>
</feature>
<evidence type="ECO:0000259" key="1">
    <source>
        <dbReference type="SMART" id="SM00943"/>
    </source>
</evidence>
<accession>A0A2N3XT06</accession>
<dbReference type="InterPro" id="IPR015330">
    <property type="entry name" value="DNA_primase/pol_bifunc_N"/>
</dbReference>
<reference evidence="2" key="1">
    <citation type="submission" date="2017-12" db="EMBL/GenBank/DDBJ databases">
        <title>Sequencing the genomes of 1000 Actinobacteria strains.</title>
        <authorList>
            <person name="Klenk H.-P."/>
        </authorList>
    </citation>
    <scope>NUCLEOTIDE SEQUENCE [LARGE SCALE GENOMIC DNA]</scope>
    <source>
        <strain evidence="2">DSM 44228</strain>
    </source>
</reference>
<proteinExistence type="predicted"/>
<dbReference type="EMBL" id="PJNB01000001">
    <property type="protein sequence ID" value="PKW13814.1"/>
    <property type="molecule type" value="Genomic_DNA"/>
</dbReference>
<evidence type="ECO:0000313" key="2">
    <source>
        <dbReference type="EMBL" id="PKW13814.1"/>
    </source>
</evidence>
<evidence type="ECO:0000313" key="3">
    <source>
        <dbReference type="Proteomes" id="UP000233786"/>
    </source>
</evidence>